<dbReference type="PANTHER" id="PTHR43228:SF1">
    <property type="entry name" value="TWO-COMPONENT RESPONSE REGULATOR ARR22"/>
    <property type="match status" value="1"/>
</dbReference>
<organism evidence="3 4">
    <name type="scientific">Siminovitchia fordii</name>
    <dbReference type="NCBI Taxonomy" id="254759"/>
    <lineage>
        <taxon>Bacteria</taxon>
        <taxon>Bacillati</taxon>
        <taxon>Bacillota</taxon>
        <taxon>Bacilli</taxon>
        <taxon>Bacillales</taxon>
        <taxon>Bacillaceae</taxon>
        <taxon>Siminovitchia</taxon>
    </lineage>
</organism>
<dbReference type="InterPro" id="IPR052048">
    <property type="entry name" value="ST_Response_Regulator"/>
</dbReference>
<dbReference type="Gene3D" id="3.40.50.2300">
    <property type="match status" value="1"/>
</dbReference>
<sequence length="293" mass="33857">MDISIIAQENIIKEKHLSRFFHVLKAGIDRTRTPISVIFISASDQGILRGRNEEEITVFLENKIRQSDLLCKLETPFEWCLILSQSGEEEANAFLQRLFSDENLPRSGQEDQLFSASVVEIGNSHVEFEAVVEKGRKSLASAQQSDVGPIEFVRDFKKKSTVNIKASILEENDILRNVIQTSLENLKIDGCQLEIKTFQDGYDFLQSDWYFSSHPHILIMNDILPRKNGLEVLHAVRQLPNNGKFVVFMMTQRNSEEDMIYAYESGVDEYLIKPFNLRLFEAQLKRVFERFWS</sequence>
<accession>A0ABQ4K9F3</accession>
<evidence type="ECO:0000313" key="3">
    <source>
        <dbReference type="EMBL" id="GIN22211.1"/>
    </source>
</evidence>
<dbReference type="Proteomes" id="UP000680279">
    <property type="component" value="Unassembled WGS sequence"/>
</dbReference>
<dbReference type="InterPro" id="IPR011006">
    <property type="entry name" value="CheY-like_superfamily"/>
</dbReference>
<dbReference type="PROSITE" id="PS50110">
    <property type="entry name" value="RESPONSE_REGULATORY"/>
    <property type="match status" value="1"/>
</dbReference>
<evidence type="ECO:0000259" key="2">
    <source>
        <dbReference type="PROSITE" id="PS50110"/>
    </source>
</evidence>
<protein>
    <recommendedName>
        <fullName evidence="2">Response regulatory domain-containing protein</fullName>
    </recommendedName>
</protein>
<proteinExistence type="predicted"/>
<comment type="caution">
    <text evidence="3">The sequence shown here is derived from an EMBL/GenBank/DDBJ whole genome shotgun (WGS) entry which is preliminary data.</text>
</comment>
<keyword evidence="4" id="KW-1185">Reference proteome</keyword>
<reference evidence="3 4" key="1">
    <citation type="submission" date="2021-03" db="EMBL/GenBank/DDBJ databases">
        <title>Antimicrobial resistance genes in bacteria isolated from Japanese honey, and their potential for conferring macrolide and lincosamide resistance in the American foulbrood pathogen Paenibacillus larvae.</title>
        <authorList>
            <person name="Okamoto M."/>
            <person name="Kumagai M."/>
            <person name="Kanamori H."/>
            <person name="Takamatsu D."/>
        </authorList>
    </citation>
    <scope>NUCLEOTIDE SEQUENCE [LARGE SCALE GENOMIC DNA]</scope>
    <source>
        <strain evidence="3 4">J1TS3</strain>
    </source>
</reference>
<evidence type="ECO:0000313" key="4">
    <source>
        <dbReference type="Proteomes" id="UP000680279"/>
    </source>
</evidence>
<dbReference type="EMBL" id="BOQT01000014">
    <property type="protein sequence ID" value="GIN22211.1"/>
    <property type="molecule type" value="Genomic_DNA"/>
</dbReference>
<gene>
    <name evidence="3" type="ORF">J1TS3_33450</name>
</gene>
<name>A0ABQ4K9F3_9BACI</name>
<feature type="domain" description="Response regulatory" evidence="2">
    <location>
        <begin position="165"/>
        <end position="288"/>
    </location>
</feature>
<evidence type="ECO:0000256" key="1">
    <source>
        <dbReference type="PROSITE-ProRule" id="PRU00169"/>
    </source>
</evidence>
<dbReference type="InterPro" id="IPR001789">
    <property type="entry name" value="Sig_transdc_resp-reg_receiver"/>
</dbReference>
<dbReference type="RefSeq" id="WP_018709112.1">
    <property type="nucleotide sequence ID" value="NZ_BOQT01000014.1"/>
</dbReference>
<dbReference type="Pfam" id="PF00072">
    <property type="entry name" value="Response_reg"/>
    <property type="match status" value="1"/>
</dbReference>
<dbReference type="PANTHER" id="PTHR43228">
    <property type="entry name" value="TWO-COMPONENT RESPONSE REGULATOR"/>
    <property type="match status" value="1"/>
</dbReference>
<comment type="caution">
    <text evidence="1">Lacks conserved residue(s) required for the propagation of feature annotation.</text>
</comment>
<dbReference type="SUPFAM" id="SSF52172">
    <property type="entry name" value="CheY-like"/>
    <property type="match status" value="1"/>
</dbReference>
<dbReference type="SMART" id="SM00448">
    <property type="entry name" value="REC"/>
    <property type="match status" value="1"/>
</dbReference>